<evidence type="ECO:0000259" key="6">
    <source>
        <dbReference type="PROSITE" id="PS51194"/>
    </source>
</evidence>
<evidence type="ECO:0000256" key="3">
    <source>
        <dbReference type="ARBA" id="ARBA00022840"/>
    </source>
</evidence>
<feature type="compositionally biased region" description="Pro residues" evidence="4">
    <location>
        <begin position="34"/>
        <end position="44"/>
    </location>
</feature>
<dbReference type="PANTHER" id="PTHR45626:SF22">
    <property type="entry name" value="DNA REPAIR PROTEIN RAD5"/>
    <property type="match status" value="1"/>
</dbReference>
<dbReference type="Gene3D" id="3.40.50.10810">
    <property type="entry name" value="Tandem AAA-ATPase domain"/>
    <property type="match status" value="1"/>
</dbReference>
<evidence type="ECO:0000256" key="4">
    <source>
        <dbReference type="SAM" id="MobiDB-lite"/>
    </source>
</evidence>
<dbReference type="Pfam" id="PF00176">
    <property type="entry name" value="SNF2-rel_dom"/>
    <property type="match status" value="1"/>
</dbReference>
<dbReference type="AlphaFoldDB" id="A0A5M8PNS2"/>
<comment type="caution">
    <text evidence="7">The sequence shown here is derived from an EMBL/GenBank/DDBJ whole genome shotgun (WGS) entry which is preliminary data.</text>
</comment>
<dbReference type="OrthoDB" id="448448at2759"/>
<dbReference type="GO" id="GO:0016787">
    <property type="term" value="F:hydrolase activity"/>
    <property type="evidence" value="ECO:0007669"/>
    <property type="project" value="UniProtKB-KW"/>
</dbReference>
<evidence type="ECO:0000256" key="1">
    <source>
        <dbReference type="ARBA" id="ARBA00022741"/>
    </source>
</evidence>
<dbReference type="GO" id="GO:0008094">
    <property type="term" value="F:ATP-dependent activity, acting on DNA"/>
    <property type="evidence" value="ECO:0007669"/>
    <property type="project" value="TreeGrafter"/>
</dbReference>
<dbReference type="InterPro" id="IPR027417">
    <property type="entry name" value="P-loop_NTPase"/>
</dbReference>
<dbReference type="Gene3D" id="3.40.50.300">
    <property type="entry name" value="P-loop containing nucleotide triphosphate hydrolases"/>
    <property type="match status" value="1"/>
</dbReference>
<sequence length="932" mass="104474">MPTLSRSSKEFVHDPRDSSRPFKRQRIQQNETPPLSPFPSPSSPPRGLVEDGHDLHQAQECGYTVGIQPFYERRGTGQTQLKKPTLEAESEEEVCFGMITGSPIQVMRPERLHAGPTMVPVTLDDTSALLRAADGSEFGTLGERQANILHELEEADGINFQLYCQINGEEALGGGKFRKGAEKELQHLLCTIMYGPLRLFDAIGEYVSQCELYLQDPLHCNRDVPYRNPHLLSGLDEEPPMTFSFNQPSVPLEVEGLASRLDLFAQLRSEDPLQETAAPPALRTMLYGHQKQALTFMLRREHGWALNGPEKDVWKEETNPCGLLSYVNTVTGARQDSPPPDFKGGLLADQMGLGKTLSMISLVASDSASNLKAAVPSRYNSIEVHDAVSPVKTTLLVVPFTLLQTWDDQLRLHLHPGAISWHLFHGCGRTKGVGSLGQYDIVITTYTILSMEWKKHLQSDRPESLFSLWWHRIILDEAQTVQNQKTSVARAACALHATNRWAVSGTPIQNKLTDLESVFKFLRVYPFCEPRVFNREILQPWLRNEPQGFLRLKTLVNCVTLCRTKAVVSLPKRNDLSYLLEFSAEEHEVYESAKLRTIQLLDNANAIDYTKRKTYLNALQRLNALRLSCNHGIMHSTREIAQVAMDKSVRSGTWSQASAQTVFENMLSAGAAICVGCSLDLTEARYANNDLHTTKVPEPQLSECMFLLCSSCLLRRHTDSSTSSACPHSPKCPSMGVSLTRSTITTQLRRVIPMMKPAEVPTKLKVLLANIKSYIGSEKCVVFSYWTVTLDLVESMLKEALISYTRIDGQLSADRRGDAIKRFQGDSSIRVILVSISCGGVGLDLTAASRAYLLEPQWNPMIEEQALCRIHRMGQQRDVTTIRYRMKNSFEEKVILIQERKKDLSNLTFSNARLSEVDVGAGRLEYLRAALR</sequence>
<dbReference type="InterPro" id="IPR014001">
    <property type="entry name" value="Helicase_ATP-bd"/>
</dbReference>
<accession>A0A5M8PNS2</accession>
<dbReference type="SMART" id="SM00490">
    <property type="entry name" value="HELICc"/>
    <property type="match status" value="1"/>
</dbReference>
<dbReference type="GO" id="GO:0005634">
    <property type="term" value="C:nucleus"/>
    <property type="evidence" value="ECO:0007669"/>
    <property type="project" value="TreeGrafter"/>
</dbReference>
<gene>
    <name evidence="7" type="ORF">FRX48_06045</name>
</gene>
<dbReference type="CDD" id="cd18793">
    <property type="entry name" value="SF2_C_SNF"/>
    <property type="match status" value="1"/>
</dbReference>
<evidence type="ECO:0000313" key="7">
    <source>
        <dbReference type="EMBL" id="KAA6410623.1"/>
    </source>
</evidence>
<dbReference type="PROSITE" id="PS51194">
    <property type="entry name" value="HELICASE_CTER"/>
    <property type="match status" value="1"/>
</dbReference>
<feature type="domain" description="Helicase C-terminal" evidence="6">
    <location>
        <begin position="763"/>
        <end position="920"/>
    </location>
</feature>
<evidence type="ECO:0000256" key="2">
    <source>
        <dbReference type="ARBA" id="ARBA00022801"/>
    </source>
</evidence>
<reference evidence="7 8" key="1">
    <citation type="submission" date="2019-09" db="EMBL/GenBank/DDBJ databases">
        <title>The hologenome of the rock-dwelling lichen Lasallia pustulata.</title>
        <authorList>
            <person name="Greshake Tzovaras B."/>
            <person name="Segers F."/>
            <person name="Bicker A."/>
            <person name="Dal Grande F."/>
            <person name="Otte J."/>
            <person name="Hankeln T."/>
            <person name="Schmitt I."/>
            <person name="Ebersberger I."/>
        </authorList>
    </citation>
    <scope>NUCLEOTIDE SEQUENCE [LARGE SCALE GENOMIC DNA]</scope>
    <source>
        <strain evidence="7">A1-1</strain>
    </source>
</reference>
<dbReference type="Pfam" id="PF00271">
    <property type="entry name" value="Helicase_C"/>
    <property type="match status" value="1"/>
</dbReference>
<dbReference type="CDD" id="cd18008">
    <property type="entry name" value="DEXDc_SHPRH-like"/>
    <property type="match status" value="1"/>
</dbReference>
<dbReference type="SMART" id="SM00487">
    <property type="entry name" value="DEXDc"/>
    <property type="match status" value="1"/>
</dbReference>
<name>A0A5M8PNS2_9LECA</name>
<dbReference type="PROSITE" id="PS51192">
    <property type="entry name" value="HELICASE_ATP_BIND_1"/>
    <property type="match status" value="1"/>
</dbReference>
<feature type="region of interest" description="Disordered" evidence="4">
    <location>
        <begin position="1"/>
        <end position="51"/>
    </location>
</feature>
<feature type="domain" description="Helicase ATP-binding" evidence="5">
    <location>
        <begin position="336"/>
        <end position="525"/>
    </location>
</feature>
<dbReference type="InterPro" id="IPR000330">
    <property type="entry name" value="SNF2_N"/>
</dbReference>
<dbReference type="GO" id="GO:0005524">
    <property type="term" value="F:ATP binding"/>
    <property type="evidence" value="ECO:0007669"/>
    <property type="project" value="UniProtKB-KW"/>
</dbReference>
<keyword evidence="3" id="KW-0067">ATP-binding</keyword>
<dbReference type="InterPro" id="IPR049730">
    <property type="entry name" value="SNF2/RAD54-like_C"/>
</dbReference>
<proteinExistence type="predicted"/>
<evidence type="ECO:0000259" key="5">
    <source>
        <dbReference type="PROSITE" id="PS51192"/>
    </source>
</evidence>
<dbReference type="InterPro" id="IPR038718">
    <property type="entry name" value="SNF2-like_sf"/>
</dbReference>
<feature type="compositionally biased region" description="Basic and acidic residues" evidence="4">
    <location>
        <begin position="7"/>
        <end position="20"/>
    </location>
</feature>
<dbReference type="SUPFAM" id="SSF52540">
    <property type="entry name" value="P-loop containing nucleoside triphosphate hydrolases"/>
    <property type="match status" value="2"/>
</dbReference>
<dbReference type="Proteomes" id="UP000324767">
    <property type="component" value="Unassembled WGS sequence"/>
</dbReference>
<protein>
    <submittedName>
        <fullName evidence="7">Uncharacterized protein</fullName>
    </submittedName>
</protein>
<dbReference type="InterPro" id="IPR050628">
    <property type="entry name" value="SNF2_RAD54_helicase_TF"/>
</dbReference>
<evidence type="ECO:0000313" key="8">
    <source>
        <dbReference type="Proteomes" id="UP000324767"/>
    </source>
</evidence>
<organism evidence="7 8">
    <name type="scientific">Lasallia pustulata</name>
    <dbReference type="NCBI Taxonomy" id="136370"/>
    <lineage>
        <taxon>Eukaryota</taxon>
        <taxon>Fungi</taxon>
        <taxon>Dikarya</taxon>
        <taxon>Ascomycota</taxon>
        <taxon>Pezizomycotina</taxon>
        <taxon>Lecanoromycetes</taxon>
        <taxon>OSLEUM clade</taxon>
        <taxon>Umbilicariomycetidae</taxon>
        <taxon>Umbilicariales</taxon>
        <taxon>Umbilicariaceae</taxon>
        <taxon>Lasallia</taxon>
    </lineage>
</organism>
<dbReference type="InterPro" id="IPR001650">
    <property type="entry name" value="Helicase_C-like"/>
</dbReference>
<keyword evidence="1" id="KW-0547">Nucleotide-binding</keyword>
<keyword evidence="2" id="KW-0378">Hydrolase</keyword>
<dbReference type="EMBL" id="VXIT01000009">
    <property type="protein sequence ID" value="KAA6410623.1"/>
    <property type="molecule type" value="Genomic_DNA"/>
</dbReference>
<dbReference type="GO" id="GO:0006281">
    <property type="term" value="P:DNA repair"/>
    <property type="evidence" value="ECO:0007669"/>
    <property type="project" value="TreeGrafter"/>
</dbReference>
<dbReference type="PANTHER" id="PTHR45626">
    <property type="entry name" value="TRANSCRIPTION TERMINATION FACTOR 2-RELATED"/>
    <property type="match status" value="1"/>
</dbReference>